<feature type="domain" description="Pyridoxamine kinase/Phosphomethylpyrimidine kinase" evidence="30">
    <location>
        <begin position="94"/>
        <end position="204"/>
    </location>
</feature>
<comment type="subunit">
    <text evidence="10">Homodimer.</text>
</comment>
<dbReference type="InterPro" id="IPR029056">
    <property type="entry name" value="Ribokinase-like"/>
</dbReference>
<evidence type="ECO:0000256" key="26">
    <source>
        <dbReference type="ARBA" id="ARBA00047310"/>
    </source>
</evidence>
<comment type="function">
    <text evidence="25">Catalyzes the phosphorylation of the dietary vitamin B6 vitamers pyridoxal (PL), pyridoxine (PN) and pyridoxamine (PM) to form pyridoxal 5'-phosphate (PLP), pyridoxine 5'-phosphate (PNP) and pyridoxamine 5'-phosphate (PMP), respectively. PLP is the active form of vitamin B6, and acts as a cofactor for over 140 different enzymatic reactions.</text>
</comment>
<protein>
    <recommendedName>
        <fullName evidence="12">Pyridoxal kinase</fullName>
        <ecNumber evidence="11">2.7.1.35</ecNumber>
    </recommendedName>
    <alternativeName>
        <fullName evidence="24">Pyridoxine kinase</fullName>
    </alternativeName>
</protein>
<evidence type="ECO:0000256" key="1">
    <source>
        <dbReference type="ARBA" id="ARBA00001946"/>
    </source>
</evidence>
<evidence type="ECO:0000256" key="12">
    <source>
        <dbReference type="ARBA" id="ARBA00018134"/>
    </source>
</evidence>
<dbReference type="GO" id="GO:0030688">
    <property type="term" value="C:preribosome, small subunit precursor"/>
    <property type="evidence" value="ECO:0007669"/>
    <property type="project" value="InterPro"/>
</dbReference>
<dbReference type="GO" id="GO:0046872">
    <property type="term" value="F:metal ion binding"/>
    <property type="evidence" value="ECO:0007669"/>
    <property type="project" value="UniProtKB-KW"/>
</dbReference>
<comment type="catalytic activity">
    <reaction evidence="26">
        <text>pyridoxamine + ATP = pyridoxamine 5'-phosphate + ADP + H(+)</text>
        <dbReference type="Rhea" id="RHEA:25104"/>
        <dbReference type="ChEBI" id="CHEBI:15378"/>
        <dbReference type="ChEBI" id="CHEBI:30616"/>
        <dbReference type="ChEBI" id="CHEBI:57761"/>
        <dbReference type="ChEBI" id="CHEBI:58451"/>
        <dbReference type="ChEBI" id="CHEBI:456216"/>
        <dbReference type="EC" id="2.7.1.35"/>
    </reaction>
    <physiologicalReaction direction="left-to-right" evidence="26">
        <dbReference type="Rhea" id="RHEA:25105"/>
    </physiologicalReaction>
</comment>
<dbReference type="EC" id="2.7.1.35" evidence="11"/>
<dbReference type="GO" id="GO:0006364">
    <property type="term" value="P:rRNA processing"/>
    <property type="evidence" value="ECO:0007669"/>
    <property type="project" value="InterPro"/>
</dbReference>
<keyword evidence="21" id="KW-0007">Acetylation</keyword>
<comment type="subcellular location">
    <subcellularLocation>
        <location evidence="4">Cytoplasm</location>
        <location evidence="4">Cytosol</location>
    </subcellularLocation>
    <subcellularLocation>
        <location evidence="3">Nucleus</location>
    </subcellularLocation>
</comment>
<comment type="catalytic activity">
    <reaction evidence="28">
        <text>pyridoxine + ATP = pyridoxine 5'-phosphate + ADP + H(+)</text>
        <dbReference type="Rhea" id="RHEA:25108"/>
        <dbReference type="ChEBI" id="CHEBI:15378"/>
        <dbReference type="ChEBI" id="CHEBI:16709"/>
        <dbReference type="ChEBI" id="CHEBI:30616"/>
        <dbReference type="ChEBI" id="CHEBI:58589"/>
        <dbReference type="ChEBI" id="CHEBI:456216"/>
        <dbReference type="EC" id="2.7.1.35"/>
    </reaction>
    <physiologicalReaction direction="left-to-right" evidence="28">
        <dbReference type="Rhea" id="RHEA:25109"/>
    </physiologicalReaction>
</comment>
<evidence type="ECO:0000256" key="14">
    <source>
        <dbReference type="ARBA" id="ARBA00022553"/>
    </source>
</evidence>
<evidence type="ECO:0000256" key="18">
    <source>
        <dbReference type="ARBA" id="ARBA00022777"/>
    </source>
</evidence>
<evidence type="ECO:0000256" key="16">
    <source>
        <dbReference type="ARBA" id="ARBA00022723"/>
    </source>
</evidence>
<accession>A0A2R8MFS2</accession>
<dbReference type="NCBIfam" id="TIGR00687">
    <property type="entry name" value="pyridox_kin"/>
    <property type="match status" value="1"/>
</dbReference>
<keyword evidence="22" id="KW-0915">Sodium</keyword>
<dbReference type="PANTHER" id="PTHR10534">
    <property type="entry name" value="PYRIDOXAL KINASE"/>
    <property type="match status" value="1"/>
</dbReference>
<feature type="compositionally biased region" description="Basic residues" evidence="29">
    <location>
        <begin position="656"/>
        <end position="675"/>
    </location>
</feature>
<dbReference type="PANTHER" id="PTHR10534:SF2">
    <property type="entry name" value="PYRIDOXAL KINASE"/>
    <property type="match status" value="1"/>
</dbReference>
<dbReference type="FunFam" id="3.40.1190.20:FF:000007">
    <property type="entry name" value="Pyridoxal kinase"/>
    <property type="match status" value="1"/>
</dbReference>
<sequence>MEEECRVLSIQSHVVRGYVGNRAATFPLQVLGFEIDAVNSVQFSNHTGYAHWKGQVLNSDELQELYEGLKLNGVNKYDYVLTGYTRDKSFLAMVVDIVRELKQQNPGLVYVCDPVLGDKWDGEGSMYVPEDLLPVYKEKVVPVADIITPNQFEAELLSGQKIHSQEEAVAVMDMLHSMGPDTVVITSSDLPSPRGSDYLIVLGSQRRRSPDGSTVMERIRMDIRKVDAVFVGTGDLFAAMLLAWTHKHPSNLKVACEKTVSAMHHVLQRTIQCAKDGFTHDELLKVWKGLFYCMWMQDKPLLQEELGRTISQLIHAFQTTEAQHLFLQAFWQTMNREWTGIDRLRLDKFYMLMRMVLNESLKVLKMRGWEERQIEQLLELLTTEILHPSSQAPHGVKSHFIEIFLEELTRVGAEELTADQNLKFIDPFCRIAARTKDSLVFNNITRGIFETIVEQAPLAIEDLLNDLDTQGDEAASDSDESPEGGERGDTLPRKRSERPPAGSCKAEPEDGEEQAGDDRDSGGPVLQFDYEALADRLFAMASRQSTPSQNRKRLYKVIRKLQDLAGGVFPEDEIPEKACRRLLEGRRQKKTKQQKRLLKLQLQHGKGKGEKELSSPGMERKRSRRRRVGADPEVRAEAAEQPGTAEQALLRERPRGRGQRGARQRRRVPRARARAKVTSVQEPEKKKRRE</sequence>
<dbReference type="AlphaFoldDB" id="A0A2R8MFS2"/>
<keyword evidence="23" id="KW-0539">Nucleus</keyword>
<dbReference type="Ensembl" id="ENSCJAT00000074495.3">
    <property type="protein sequence ID" value="ENSCJAP00000058993.3"/>
    <property type="gene ID" value="ENSCJAG00000043205.3"/>
</dbReference>
<evidence type="ECO:0000256" key="6">
    <source>
        <dbReference type="ARBA" id="ARBA00004835"/>
    </source>
</evidence>
<evidence type="ECO:0000256" key="15">
    <source>
        <dbReference type="ARBA" id="ARBA00022679"/>
    </source>
</evidence>
<evidence type="ECO:0000256" key="4">
    <source>
        <dbReference type="ARBA" id="ARBA00004514"/>
    </source>
</evidence>
<evidence type="ECO:0000256" key="5">
    <source>
        <dbReference type="ARBA" id="ARBA00004750"/>
    </source>
</evidence>
<evidence type="ECO:0000256" key="29">
    <source>
        <dbReference type="SAM" id="MobiDB-lite"/>
    </source>
</evidence>
<evidence type="ECO:0000256" key="21">
    <source>
        <dbReference type="ARBA" id="ARBA00022990"/>
    </source>
</evidence>
<keyword evidence="18" id="KW-0418">Kinase</keyword>
<evidence type="ECO:0000256" key="22">
    <source>
        <dbReference type="ARBA" id="ARBA00023053"/>
    </source>
</evidence>
<comment type="cofactor">
    <cofactor evidence="2">
        <name>Zn(2+)</name>
        <dbReference type="ChEBI" id="CHEBI:29105"/>
    </cofactor>
</comment>
<comment type="cofactor">
    <cofactor evidence="1">
        <name>Mg(2+)</name>
        <dbReference type="ChEBI" id="CHEBI:18420"/>
    </cofactor>
</comment>
<comment type="pathway">
    <text evidence="6">Cofactor metabolism; pyridoxal 5'-phosphate salvage; pyridoxine 5'-phosphate from pyridoxine: step 1/1.</text>
</comment>
<feature type="compositionally biased region" description="Basic residues" evidence="29">
    <location>
        <begin position="587"/>
        <end position="598"/>
    </location>
</feature>
<evidence type="ECO:0000313" key="31">
    <source>
        <dbReference type="Ensembl" id="ENSCJAP00000058993.3"/>
    </source>
</evidence>
<reference evidence="31" key="2">
    <citation type="submission" date="2025-08" db="UniProtKB">
        <authorList>
            <consortium name="Ensembl"/>
        </authorList>
    </citation>
    <scope>IDENTIFICATION</scope>
</reference>
<name>A0A2R8MFS2_CALJA</name>
<evidence type="ECO:0000256" key="13">
    <source>
        <dbReference type="ARBA" id="ARBA00022490"/>
    </source>
</evidence>
<reference evidence="31" key="3">
    <citation type="submission" date="2025-09" db="UniProtKB">
        <authorList>
            <consortium name="Ensembl"/>
        </authorList>
    </citation>
    <scope>IDENTIFICATION</scope>
</reference>
<dbReference type="GO" id="GO:0005524">
    <property type="term" value="F:ATP binding"/>
    <property type="evidence" value="ECO:0007669"/>
    <property type="project" value="UniProtKB-KW"/>
</dbReference>
<dbReference type="SUPFAM" id="SSF53613">
    <property type="entry name" value="Ribokinase-like"/>
    <property type="match status" value="1"/>
</dbReference>
<gene>
    <name evidence="31" type="primary">RRP1</name>
</gene>
<dbReference type="InterPro" id="IPR010301">
    <property type="entry name" value="RRP1"/>
</dbReference>
<dbReference type="InParanoid" id="A0A2R8MFS2"/>
<evidence type="ECO:0000256" key="10">
    <source>
        <dbReference type="ARBA" id="ARBA00011738"/>
    </source>
</evidence>
<evidence type="ECO:0000256" key="8">
    <source>
        <dbReference type="ARBA" id="ARBA00006374"/>
    </source>
</evidence>
<evidence type="ECO:0000256" key="20">
    <source>
        <dbReference type="ARBA" id="ARBA00022842"/>
    </source>
</evidence>
<evidence type="ECO:0000256" key="27">
    <source>
        <dbReference type="ARBA" id="ARBA00047377"/>
    </source>
</evidence>
<keyword evidence="16" id="KW-0479">Metal-binding</keyword>
<keyword evidence="19" id="KW-0067">ATP-binding</keyword>
<dbReference type="Pfam" id="PF08543">
    <property type="entry name" value="Phos_pyr_kin"/>
    <property type="match status" value="1"/>
</dbReference>
<feature type="compositionally biased region" description="Acidic residues" evidence="29">
    <location>
        <begin position="470"/>
        <end position="483"/>
    </location>
</feature>
<dbReference type="GO" id="GO:0005634">
    <property type="term" value="C:nucleus"/>
    <property type="evidence" value="ECO:0007669"/>
    <property type="project" value="UniProtKB-SubCell"/>
</dbReference>
<organism evidence="31 32">
    <name type="scientific">Callithrix jacchus</name>
    <name type="common">White-tufted-ear marmoset</name>
    <name type="synonym">Simia Jacchus</name>
    <dbReference type="NCBI Taxonomy" id="9483"/>
    <lineage>
        <taxon>Eukaryota</taxon>
        <taxon>Metazoa</taxon>
        <taxon>Chordata</taxon>
        <taxon>Craniata</taxon>
        <taxon>Vertebrata</taxon>
        <taxon>Euteleostomi</taxon>
        <taxon>Mammalia</taxon>
        <taxon>Eutheria</taxon>
        <taxon>Euarchontoglires</taxon>
        <taxon>Primates</taxon>
        <taxon>Haplorrhini</taxon>
        <taxon>Platyrrhini</taxon>
        <taxon>Cebidae</taxon>
        <taxon>Callitrichinae</taxon>
        <taxon>Callithrix</taxon>
        <taxon>Callithrix</taxon>
    </lineage>
</organism>
<dbReference type="STRING" id="9483.ENSCJAP00000058993"/>
<evidence type="ECO:0000256" key="2">
    <source>
        <dbReference type="ARBA" id="ARBA00001947"/>
    </source>
</evidence>
<keyword evidence="13" id="KW-0963">Cytoplasm</keyword>
<dbReference type="Gene3D" id="3.40.1190.20">
    <property type="match status" value="1"/>
</dbReference>
<dbReference type="InterPro" id="IPR004625">
    <property type="entry name" value="PyrdxlKinase"/>
</dbReference>
<feature type="compositionally biased region" description="Basic and acidic residues" evidence="29">
    <location>
        <begin position="628"/>
        <end position="638"/>
    </location>
</feature>
<dbReference type="Proteomes" id="UP000008225">
    <property type="component" value="Chromosome 21"/>
</dbReference>
<feature type="compositionally biased region" description="Basic and acidic residues" evidence="29">
    <location>
        <begin position="484"/>
        <end position="498"/>
    </location>
</feature>
<dbReference type="FunCoup" id="A0A2R8MFS2">
    <property type="interactions" value="1213"/>
</dbReference>
<evidence type="ECO:0000259" key="30">
    <source>
        <dbReference type="Pfam" id="PF08543"/>
    </source>
</evidence>
<dbReference type="Pfam" id="PF05997">
    <property type="entry name" value="Nop52"/>
    <property type="match status" value="1"/>
</dbReference>
<dbReference type="CDD" id="cd01173">
    <property type="entry name" value="pyridoxal_pyridoxamine_kinase"/>
    <property type="match status" value="1"/>
</dbReference>
<feature type="region of interest" description="Disordered" evidence="29">
    <location>
        <begin position="470"/>
        <end position="525"/>
    </location>
</feature>
<dbReference type="GO" id="GO:0009443">
    <property type="term" value="P:pyridoxal 5'-phosphate salvage"/>
    <property type="evidence" value="ECO:0007669"/>
    <property type="project" value="InterPro"/>
</dbReference>
<comment type="similarity">
    <text evidence="8">Belongs to the RRP1 family.</text>
</comment>
<reference evidence="31" key="1">
    <citation type="submission" date="2009-03" db="EMBL/GenBank/DDBJ databases">
        <authorList>
            <person name="Warren W."/>
            <person name="Ye L."/>
            <person name="Minx P."/>
            <person name="Worley K."/>
            <person name="Gibbs R."/>
            <person name="Wilson R.K."/>
        </authorList>
    </citation>
    <scope>NUCLEOTIDE SEQUENCE [LARGE SCALE GENOMIC DNA]</scope>
</reference>
<comment type="pathway">
    <text evidence="5">Cofactor metabolism; pyridoxal 5'-phosphate salvage; pyridoxamine 5'-phosphate from pyridoxamine: step 1/1.</text>
</comment>
<proteinExistence type="inferred from homology"/>
<comment type="catalytic activity">
    <reaction evidence="27">
        <text>pyridoxal + ATP = pyridoxal 5'-phosphate + ADP + H(+)</text>
        <dbReference type="Rhea" id="RHEA:10224"/>
        <dbReference type="ChEBI" id="CHEBI:15378"/>
        <dbReference type="ChEBI" id="CHEBI:17310"/>
        <dbReference type="ChEBI" id="CHEBI:30616"/>
        <dbReference type="ChEBI" id="CHEBI:456216"/>
        <dbReference type="ChEBI" id="CHEBI:597326"/>
        <dbReference type="EC" id="2.7.1.35"/>
    </reaction>
    <physiologicalReaction direction="left-to-right" evidence="27">
        <dbReference type="Rhea" id="RHEA:10225"/>
    </physiologicalReaction>
</comment>
<evidence type="ECO:0000256" key="11">
    <source>
        <dbReference type="ARBA" id="ARBA00012104"/>
    </source>
</evidence>
<keyword evidence="17" id="KW-0547">Nucleotide-binding</keyword>
<keyword evidence="15" id="KW-0808">Transferase</keyword>
<keyword evidence="32" id="KW-1185">Reference proteome</keyword>
<comment type="pathway">
    <text evidence="7">Cofactor metabolism; pyridoxal 5'-phosphate salvage; pyridoxal 5'-phosphate from pyridoxal: step 1/1.</text>
</comment>
<dbReference type="GO" id="GO:0005829">
    <property type="term" value="C:cytosol"/>
    <property type="evidence" value="ECO:0007669"/>
    <property type="project" value="UniProtKB-SubCell"/>
</dbReference>
<evidence type="ECO:0000256" key="3">
    <source>
        <dbReference type="ARBA" id="ARBA00004123"/>
    </source>
</evidence>
<dbReference type="UniPathway" id="UPA01068">
    <property type="reaction ID" value="UER00298"/>
</dbReference>
<evidence type="ECO:0000256" key="9">
    <source>
        <dbReference type="ARBA" id="ARBA00008805"/>
    </source>
</evidence>
<evidence type="ECO:0000256" key="23">
    <source>
        <dbReference type="ARBA" id="ARBA00023242"/>
    </source>
</evidence>
<dbReference type="InterPro" id="IPR013749">
    <property type="entry name" value="PM/HMP-P_kinase-1"/>
</dbReference>
<keyword evidence="20" id="KW-0460">Magnesium</keyword>
<feature type="region of interest" description="Disordered" evidence="29">
    <location>
        <begin position="585"/>
        <end position="690"/>
    </location>
</feature>
<evidence type="ECO:0000256" key="19">
    <source>
        <dbReference type="ARBA" id="ARBA00022840"/>
    </source>
</evidence>
<evidence type="ECO:0000256" key="7">
    <source>
        <dbReference type="ARBA" id="ARBA00005210"/>
    </source>
</evidence>
<evidence type="ECO:0000313" key="32">
    <source>
        <dbReference type="Proteomes" id="UP000008225"/>
    </source>
</evidence>
<dbReference type="Bgee" id="ENSCJAG00000031885">
    <property type="expression patterns" value="Expressed in kidney and 6 other cell types or tissues"/>
</dbReference>
<keyword evidence="14" id="KW-0597">Phosphoprotein</keyword>
<evidence type="ECO:0000256" key="17">
    <source>
        <dbReference type="ARBA" id="ARBA00022741"/>
    </source>
</evidence>
<evidence type="ECO:0000256" key="28">
    <source>
        <dbReference type="ARBA" id="ARBA00048524"/>
    </source>
</evidence>
<comment type="similarity">
    <text evidence="9">Belongs to the pyridoxine kinase family.</text>
</comment>
<dbReference type="GeneTree" id="ENSGT00390000003874"/>
<evidence type="ECO:0000256" key="25">
    <source>
        <dbReference type="ARBA" id="ARBA00045787"/>
    </source>
</evidence>
<evidence type="ECO:0000256" key="24">
    <source>
        <dbReference type="ARBA" id="ARBA00032808"/>
    </source>
</evidence>
<dbReference type="GO" id="GO:0008478">
    <property type="term" value="F:pyridoxal kinase activity"/>
    <property type="evidence" value="ECO:0007669"/>
    <property type="project" value="UniProtKB-EC"/>
</dbReference>